<dbReference type="InterPro" id="IPR036259">
    <property type="entry name" value="MFS_trans_sf"/>
</dbReference>
<feature type="region of interest" description="Disordered" evidence="5">
    <location>
        <begin position="472"/>
        <end position="507"/>
    </location>
</feature>
<evidence type="ECO:0000259" key="7">
    <source>
        <dbReference type="PROSITE" id="PS50850"/>
    </source>
</evidence>
<comment type="subcellular location">
    <subcellularLocation>
        <location evidence="1">Membrane</location>
        <topology evidence="1">Multi-pass membrane protein</topology>
    </subcellularLocation>
</comment>
<feature type="transmembrane region" description="Helical" evidence="6">
    <location>
        <begin position="370"/>
        <end position="393"/>
    </location>
</feature>
<name>A0AAD4R8Q1_9BILA</name>
<dbReference type="SUPFAM" id="SSF103473">
    <property type="entry name" value="MFS general substrate transporter"/>
    <property type="match status" value="1"/>
</dbReference>
<dbReference type="Gene3D" id="1.20.1250.20">
    <property type="entry name" value="MFS general substrate transporter like domains"/>
    <property type="match status" value="1"/>
</dbReference>
<feature type="transmembrane region" description="Helical" evidence="6">
    <location>
        <begin position="89"/>
        <end position="109"/>
    </location>
</feature>
<feature type="domain" description="Major facilitator superfamily (MFS) profile" evidence="7">
    <location>
        <begin position="19"/>
        <end position="457"/>
    </location>
</feature>
<dbReference type="InterPro" id="IPR020846">
    <property type="entry name" value="MFS_dom"/>
</dbReference>
<evidence type="ECO:0000256" key="4">
    <source>
        <dbReference type="ARBA" id="ARBA00023136"/>
    </source>
</evidence>
<feature type="transmembrane region" description="Helical" evidence="6">
    <location>
        <begin position="205"/>
        <end position="224"/>
    </location>
</feature>
<keyword evidence="8" id="KW-0813">Transport</keyword>
<feature type="transmembrane region" description="Helical" evidence="6">
    <location>
        <begin position="405"/>
        <end position="427"/>
    </location>
</feature>
<dbReference type="EMBL" id="JAKKPZ010000002">
    <property type="protein sequence ID" value="KAI1725310.1"/>
    <property type="molecule type" value="Genomic_DNA"/>
</dbReference>
<keyword evidence="4 6" id="KW-0472">Membrane</keyword>
<feature type="transmembrane region" description="Helical" evidence="6">
    <location>
        <begin position="146"/>
        <end position="167"/>
    </location>
</feature>
<evidence type="ECO:0000256" key="1">
    <source>
        <dbReference type="ARBA" id="ARBA00004141"/>
    </source>
</evidence>
<organism evidence="8 9">
    <name type="scientific">Ditylenchus destructor</name>
    <dbReference type="NCBI Taxonomy" id="166010"/>
    <lineage>
        <taxon>Eukaryota</taxon>
        <taxon>Metazoa</taxon>
        <taxon>Ecdysozoa</taxon>
        <taxon>Nematoda</taxon>
        <taxon>Chromadorea</taxon>
        <taxon>Rhabditida</taxon>
        <taxon>Tylenchina</taxon>
        <taxon>Tylenchomorpha</taxon>
        <taxon>Sphaerularioidea</taxon>
        <taxon>Anguinidae</taxon>
        <taxon>Anguininae</taxon>
        <taxon>Ditylenchus</taxon>
    </lineage>
</organism>
<accession>A0AAD4R8Q1</accession>
<keyword evidence="3 6" id="KW-1133">Transmembrane helix</keyword>
<dbReference type="PROSITE" id="PS00217">
    <property type="entry name" value="SUGAR_TRANSPORT_2"/>
    <property type="match status" value="1"/>
</dbReference>
<sequence length="507" mass="57307">MGLFNMNRFHFVAALAWQFAIFLATQMLFPIFSSYVPRWRCTDPALHAPDSFSKNCTLFEQCRHSIEYEYDYFQSASLEFDWICGPKSYLSALFAKAQFFGVLIGTVLFGSLSDFFGRKPIAVLVLTFGILMIFFSGFAPNWELLLAARFFLGLSIGGTLVVVCTLVMEMLLPQQRMALRAFFNWGMARLALTVICYVFPDWRSASLACAVCALPTLLIVLFVFPESPTWLHSKGRLEEMRNSEKRISAFAGVPYVEVPHDPIVKMESFFSMVRDRQVFRRLGVLWFMWFTAAICGYATDLNSSNIVGNLFLNQALFSILIAASKILLVTYDTARPNFSRRNLHQYAQLIVIICFLILTILVLFNEQGVSILVVNLIGTVFIEYTWDACYLCAVEAMPTEMRATSVGSCSMIARIGAVLAPTLAFLSSVWAPSAYLTVVVLGFLCLVISYLWLVETKNINLDRVKLHEDEENVQESNTVMEPTDKTSNVEEKARMLPKVEDLPKSEN</sequence>
<feature type="compositionally biased region" description="Basic and acidic residues" evidence="5">
    <location>
        <begin position="482"/>
        <end position="507"/>
    </location>
</feature>
<protein>
    <submittedName>
        <fullName evidence="8">Sugar transporter domain-containing protein</fullName>
    </submittedName>
</protein>
<evidence type="ECO:0000256" key="3">
    <source>
        <dbReference type="ARBA" id="ARBA00022989"/>
    </source>
</evidence>
<dbReference type="Pfam" id="PF00083">
    <property type="entry name" value="Sugar_tr"/>
    <property type="match status" value="1"/>
</dbReference>
<evidence type="ECO:0000256" key="5">
    <source>
        <dbReference type="SAM" id="MobiDB-lite"/>
    </source>
</evidence>
<comment type="caution">
    <text evidence="8">The sequence shown here is derived from an EMBL/GenBank/DDBJ whole genome shotgun (WGS) entry which is preliminary data.</text>
</comment>
<keyword evidence="2 6" id="KW-0812">Transmembrane</keyword>
<keyword evidence="8" id="KW-0762">Sugar transport</keyword>
<proteinExistence type="predicted"/>
<feature type="transmembrane region" description="Helical" evidence="6">
    <location>
        <begin position="311"/>
        <end position="331"/>
    </location>
</feature>
<evidence type="ECO:0000256" key="2">
    <source>
        <dbReference type="ARBA" id="ARBA00022692"/>
    </source>
</evidence>
<feature type="transmembrane region" description="Helical" evidence="6">
    <location>
        <begin position="12"/>
        <end position="32"/>
    </location>
</feature>
<evidence type="ECO:0000313" key="9">
    <source>
        <dbReference type="Proteomes" id="UP001201812"/>
    </source>
</evidence>
<evidence type="ECO:0000313" key="8">
    <source>
        <dbReference type="EMBL" id="KAI1725310.1"/>
    </source>
</evidence>
<feature type="transmembrane region" description="Helical" evidence="6">
    <location>
        <begin position="278"/>
        <end position="299"/>
    </location>
</feature>
<dbReference type="PROSITE" id="PS50850">
    <property type="entry name" value="MFS"/>
    <property type="match status" value="1"/>
</dbReference>
<dbReference type="AlphaFoldDB" id="A0AAD4R8Q1"/>
<feature type="transmembrane region" description="Helical" evidence="6">
    <location>
        <begin position="343"/>
        <end position="364"/>
    </location>
</feature>
<reference evidence="8" key="1">
    <citation type="submission" date="2022-01" db="EMBL/GenBank/DDBJ databases">
        <title>Genome Sequence Resource for Two Populations of Ditylenchus destructor, the Migratory Endoparasitic Phytonematode.</title>
        <authorList>
            <person name="Zhang H."/>
            <person name="Lin R."/>
            <person name="Xie B."/>
        </authorList>
    </citation>
    <scope>NUCLEOTIDE SEQUENCE</scope>
    <source>
        <strain evidence="8">BazhouSP</strain>
    </source>
</reference>
<dbReference type="GO" id="GO:0016020">
    <property type="term" value="C:membrane"/>
    <property type="evidence" value="ECO:0007669"/>
    <property type="project" value="UniProtKB-SubCell"/>
</dbReference>
<keyword evidence="9" id="KW-1185">Reference proteome</keyword>
<dbReference type="InterPro" id="IPR005828">
    <property type="entry name" value="MFS_sugar_transport-like"/>
</dbReference>
<dbReference type="InterPro" id="IPR005829">
    <property type="entry name" value="Sugar_transporter_CS"/>
</dbReference>
<feature type="transmembrane region" description="Helical" evidence="6">
    <location>
        <begin position="433"/>
        <end position="453"/>
    </location>
</feature>
<dbReference type="PANTHER" id="PTHR24064">
    <property type="entry name" value="SOLUTE CARRIER FAMILY 22 MEMBER"/>
    <property type="match status" value="1"/>
</dbReference>
<dbReference type="Proteomes" id="UP001201812">
    <property type="component" value="Unassembled WGS sequence"/>
</dbReference>
<gene>
    <name evidence="8" type="ORF">DdX_01966</name>
</gene>
<evidence type="ECO:0000256" key="6">
    <source>
        <dbReference type="SAM" id="Phobius"/>
    </source>
</evidence>
<dbReference type="GO" id="GO:0022857">
    <property type="term" value="F:transmembrane transporter activity"/>
    <property type="evidence" value="ECO:0007669"/>
    <property type="project" value="InterPro"/>
</dbReference>
<feature type="transmembrane region" description="Helical" evidence="6">
    <location>
        <begin position="121"/>
        <end position="140"/>
    </location>
</feature>